<feature type="transmembrane region" description="Helical" evidence="7">
    <location>
        <begin position="178"/>
        <end position="197"/>
    </location>
</feature>
<dbReference type="EMBL" id="MKIM01000033">
    <property type="protein sequence ID" value="OLP42447.1"/>
    <property type="molecule type" value="Genomic_DNA"/>
</dbReference>
<dbReference type="CDD" id="cd06261">
    <property type="entry name" value="TM_PBP2"/>
    <property type="match status" value="1"/>
</dbReference>
<evidence type="ECO:0000256" key="1">
    <source>
        <dbReference type="ARBA" id="ARBA00004651"/>
    </source>
</evidence>
<comment type="subcellular location">
    <subcellularLocation>
        <location evidence="1 7">Cell membrane</location>
        <topology evidence="1 7">Multi-pass membrane protein</topology>
    </subcellularLocation>
</comment>
<keyword evidence="2 7" id="KW-0813">Transport</keyword>
<keyword evidence="10" id="KW-1185">Reference proteome</keyword>
<dbReference type="SUPFAM" id="SSF161098">
    <property type="entry name" value="MetI-like"/>
    <property type="match status" value="1"/>
</dbReference>
<dbReference type="PANTHER" id="PTHR43163">
    <property type="entry name" value="DIPEPTIDE TRANSPORT SYSTEM PERMEASE PROTEIN DPPB-RELATED"/>
    <property type="match status" value="1"/>
</dbReference>
<keyword evidence="4 7" id="KW-0812">Transmembrane</keyword>
<keyword evidence="3" id="KW-1003">Cell membrane</keyword>
<evidence type="ECO:0000256" key="6">
    <source>
        <dbReference type="ARBA" id="ARBA00023136"/>
    </source>
</evidence>
<name>A0A1Q8ZKX8_9HYPH</name>
<dbReference type="InterPro" id="IPR035906">
    <property type="entry name" value="MetI-like_sf"/>
</dbReference>
<dbReference type="InterPro" id="IPR045621">
    <property type="entry name" value="BPD_transp_1_N"/>
</dbReference>
<evidence type="ECO:0000256" key="4">
    <source>
        <dbReference type="ARBA" id="ARBA00022692"/>
    </source>
</evidence>
<feature type="domain" description="ABC transmembrane type-1" evidence="8">
    <location>
        <begin position="100"/>
        <end position="297"/>
    </location>
</feature>
<evidence type="ECO:0000256" key="7">
    <source>
        <dbReference type="RuleBase" id="RU363032"/>
    </source>
</evidence>
<comment type="caution">
    <text evidence="9">The sequence shown here is derived from an EMBL/GenBank/DDBJ whole genome shotgun (WGS) entry which is preliminary data.</text>
</comment>
<dbReference type="Pfam" id="PF19300">
    <property type="entry name" value="BPD_transp_1_N"/>
    <property type="match status" value="1"/>
</dbReference>
<evidence type="ECO:0000256" key="5">
    <source>
        <dbReference type="ARBA" id="ARBA00022989"/>
    </source>
</evidence>
<evidence type="ECO:0000256" key="2">
    <source>
        <dbReference type="ARBA" id="ARBA00022448"/>
    </source>
</evidence>
<reference evidence="9 10" key="1">
    <citation type="submission" date="2016-09" db="EMBL/GenBank/DDBJ databases">
        <title>Rhizobium oryziradicis sp. nov., isolated from the root of rice.</title>
        <authorList>
            <person name="Zhao J."/>
            <person name="Zhang X."/>
        </authorList>
    </citation>
    <scope>NUCLEOTIDE SEQUENCE [LARGE SCALE GENOMIC DNA]</scope>
    <source>
        <strain evidence="9 10">N19</strain>
    </source>
</reference>
<dbReference type="Proteomes" id="UP000186894">
    <property type="component" value="Unassembled WGS sequence"/>
</dbReference>
<evidence type="ECO:0000256" key="3">
    <source>
        <dbReference type="ARBA" id="ARBA00022475"/>
    </source>
</evidence>
<evidence type="ECO:0000313" key="10">
    <source>
        <dbReference type="Proteomes" id="UP000186894"/>
    </source>
</evidence>
<dbReference type="STRING" id="1867956.BJF95_13515"/>
<dbReference type="PANTHER" id="PTHR43163:SF6">
    <property type="entry name" value="DIPEPTIDE TRANSPORT SYSTEM PERMEASE PROTEIN DPPB-RELATED"/>
    <property type="match status" value="1"/>
</dbReference>
<dbReference type="Gene3D" id="1.10.3720.10">
    <property type="entry name" value="MetI-like"/>
    <property type="match status" value="1"/>
</dbReference>
<feature type="transmembrane region" description="Helical" evidence="7">
    <location>
        <begin position="106"/>
        <end position="127"/>
    </location>
</feature>
<gene>
    <name evidence="9" type="ORF">BJF95_13515</name>
</gene>
<accession>A0A1Q8ZKX8</accession>
<protein>
    <submittedName>
        <fullName evidence="9">ABC transporter permease</fullName>
    </submittedName>
</protein>
<dbReference type="GO" id="GO:0005886">
    <property type="term" value="C:plasma membrane"/>
    <property type="evidence" value="ECO:0007669"/>
    <property type="project" value="UniProtKB-SubCell"/>
</dbReference>
<dbReference type="AlphaFoldDB" id="A0A1Q8ZKX8"/>
<dbReference type="PROSITE" id="PS50928">
    <property type="entry name" value="ABC_TM1"/>
    <property type="match status" value="1"/>
</dbReference>
<feature type="transmembrane region" description="Helical" evidence="7">
    <location>
        <begin position="236"/>
        <end position="263"/>
    </location>
</feature>
<dbReference type="InterPro" id="IPR000515">
    <property type="entry name" value="MetI-like"/>
</dbReference>
<dbReference type="Pfam" id="PF00528">
    <property type="entry name" value="BPD_transp_1"/>
    <property type="match status" value="1"/>
</dbReference>
<keyword evidence="5 7" id="KW-1133">Transmembrane helix</keyword>
<feature type="transmembrane region" description="Helical" evidence="7">
    <location>
        <begin position="283"/>
        <end position="304"/>
    </location>
</feature>
<feature type="transmembrane region" description="Helical" evidence="7">
    <location>
        <begin position="147"/>
        <end position="166"/>
    </location>
</feature>
<organism evidence="9 10">
    <name type="scientific">Rhizobium oryziradicis</name>
    <dbReference type="NCBI Taxonomy" id="1867956"/>
    <lineage>
        <taxon>Bacteria</taxon>
        <taxon>Pseudomonadati</taxon>
        <taxon>Pseudomonadota</taxon>
        <taxon>Alphaproteobacteria</taxon>
        <taxon>Hyphomicrobiales</taxon>
        <taxon>Rhizobiaceae</taxon>
        <taxon>Rhizobium/Agrobacterium group</taxon>
        <taxon>Rhizobium</taxon>
    </lineage>
</organism>
<dbReference type="RefSeq" id="WP_075641968.1">
    <property type="nucleotide sequence ID" value="NZ_MKIM01000033.1"/>
</dbReference>
<sequence>MIKAILHRLIQAVLVALLVGLLTFAMTRSLPGDLAYRIAAGRYGFDVVDSAAAAKVSAELGLDQPALQALGHWLLDMLRLDLGTSLVTGAPVIDEIRHQLGHTLELSLAAILLSLFIGPPLGILAGLRPGGWLDNSLIFVSTALRALPQFVVGLVLIIVFGLTLQLLPAAGHDHGGHLILPALTLALGLAAVSNRVARDAMLAVSRSAYYTFGRTKGLSEWQVFRRHGLRNVSVPILTYLGMQFVYLVEGVVVVETLFAWPGIGHSLVHAIFGRDIPMVQGTALVMGLTFVALNGLVDAACYMIDPRRRAQ</sequence>
<comment type="similarity">
    <text evidence="7">Belongs to the binding-protein-dependent transport system permease family.</text>
</comment>
<evidence type="ECO:0000313" key="9">
    <source>
        <dbReference type="EMBL" id="OLP42447.1"/>
    </source>
</evidence>
<keyword evidence="6 7" id="KW-0472">Membrane</keyword>
<proteinExistence type="inferred from homology"/>
<dbReference type="OrthoDB" id="9805855at2"/>
<dbReference type="GO" id="GO:0071916">
    <property type="term" value="F:dipeptide transmembrane transporter activity"/>
    <property type="evidence" value="ECO:0007669"/>
    <property type="project" value="TreeGrafter"/>
</dbReference>
<evidence type="ECO:0000259" key="8">
    <source>
        <dbReference type="PROSITE" id="PS50928"/>
    </source>
</evidence>